<name>A0AAD6WHD2_9ROSI</name>
<evidence type="ECO:0000313" key="3">
    <source>
        <dbReference type="Proteomes" id="UP001164929"/>
    </source>
</evidence>
<dbReference type="PANTHER" id="PTHR36616">
    <property type="entry name" value="BNAC07G32700D PROTEIN"/>
    <property type="match status" value="1"/>
</dbReference>
<feature type="signal peptide" evidence="1">
    <location>
        <begin position="1"/>
        <end position="18"/>
    </location>
</feature>
<dbReference type="Proteomes" id="UP001164929">
    <property type="component" value="Chromosome 1"/>
</dbReference>
<evidence type="ECO:0000313" key="2">
    <source>
        <dbReference type="EMBL" id="KAJ7012983.1"/>
    </source>
</evidence>
<gene>
    <name evidence="2" type="ORF">NC653_002878</name>
</gene>
<dbReference type="EMBL" id="JAQIZT010000001">
    <property type="protein sequence ID" value="KAJ7012983.1"/>
    <property type="molecule type" value="Genomic_DNA"/>
</dbReference>
<protein>
    <submittedName>
        <fullName evidence="2">Uncharacterized protein</fullName>
    </submittedName>
</protein>
<keyword evidence="3" id="KW-1185">Reference proteome</keyword>
<dbReference type="PANTHER" id="PTHR36616:SF4">
    <property type="entry name" value="OS03G0174800 PROTEIN"/>
    <property type="match status" value="1"/>
</dbReference>
<keyword evidence="1" id="KW-0732">Signal</keyword>
<evidence type="ECO:0000256" key="1">
    <source>
        <dbReference type="SAM" id="SignalP"/>
    </source>
</evidence>
<feature type="chain" id="PRO_5042247919" evidence="1">
    <location>
        <begin position="19"/>
        <end position="124"/>
    </location>
</feature>
<dbReference type="AlphaFoldDB" id="A0AAD6WHD2"/>
<reference evidence="2 3" key="1">
    <citation type="journal article" date="2023" name="Mol. Ecol. Resour.">
        <title>Chromosome-level genome assembly of a triploid poplar Populus alba 'Berolinensis'.</title>
        <authorList>
            <person name="Chen S."/>
            <person name="Yu Y."/>
            <person name="Wang X."/>
            <person name="Wang S."/>
            <person name="Zhang T."/>
            <person name="Zhou Y."/>
            <person name="He R."/>
            <person name="Meng N."/>
            <person name="Wang Y."/>
            <person name="Liu W."/>
            <person name="Liu Z."/>
            <person name="Liu J."/>
            <person name="Guo Q."/>
            <person name="Huang H."/>
            <person name="Sederoff R.R."/>
            <person name="Wang G."/>
            <person name="Qu G."/>
            <person name="Chen S."/>
        </authorList>
    </citation>
    <scope>NUCLEOTIDE SEQUENCE [LARGE SCALE GENOMIC DNA]</scope>
    <source>
        <strain evidence="2">SC-2020</strain>
    </source>
</reference>
<sequence>MLQLFFTVAFSAVPLTLYIPPMRSLNHFVETMEGLLRESRVRVEEDVHVHSSSSYLLYFYGLRTDVDCNKDKKHGNMYIGMSQIGWQGLAFSHIANCVVDHVQERETYRKTLAPKDFHRRGCEA</sequence>
<comment type="caution">
    <text evidence="2">The sequence shown here is derived from an EMBL/GenBank/DDBJ whole genome shotgun (WGS) entry which is preliminary data.</text>
</comment>
<proteinExistence type="predicted"/>
<organism evidence="2 3">
    <name type="scientific">Populus alba x Populus x berolinensis</name>
    <dbReference type="NCBI Taxonomy" id="444605"/>
    <lineage>
        <taxon>Eukaryota</taxon>
        <taxon>Viridiplantae</taxon>
        <taxon>Streptophyta</taxon>
        <taxon>Embryophyta</taxon>
        <taxon>Tracheophyta</taxon>
        <taxon>Spermatophyta</taxon>
        <taxon>Magnoliopsida</taxon>
        <taxon>eudicotyledons</taxon>
        <taxon>Gunneridae</taxon>
        <taxon>Pentapetalae</taxon>
        <taxon>rosids</taxon>
        <taxon>fabids</taxon>
        <taxon>Malpighiales</taxon>
        <taxon>Salicaceae</taxon>
        <taxon>Saliceae</taxon>
        <taxon>Populus</taxon>
    </lineage>
</organism>
<accession>A0AAD6WHD2</accession>